<feature type="region of interest" description="Disordered" evidence="1">
    <location>
        <begin position="1"/>
        <end position="23"/>
    </location>
</feature>
<evidence type="ECO:0000256" key="1">
    <source>
        <dbReference type="SAM" id="MobiDB-lite"/>
    </source>
</evidence>
<gene>
    <name evidence="3" type="ORF">SAMN04488561_4787</name>
</gene>
<feature type="compositionally biased region" description="Basic and acidic residues" evidence="1">
    <location>
        <begin position="264"/>
        <end position="278"/>
    </location>
</feature>
<feature type="compositionally biased region" description="Low complexity" evidence="1">
    <location>
        <begin position="98"/>
        <end position="119"/>
    </location>
</feature>
<feature type="region of interest" description="Disordered" evidence="1">
    <location>
        <begin position="96"/>
        <end position="388"/>
    </location>
</feature>
<keyword evidence="2" id="KW-0812">Transmembrane</keyword>
<feature type="compositionally biased region" description="Basic and acidic residues" evidence="1">
    <location>
        <begin position="48"/>
        <end position="63"/>
    </location>
</feature>
<dbReference type="Proteomes" id="UP000181980">
    <property type="component" value="Unassembled WGS sequence"/>
</dbReference>
<feature type="transmembrane region" description="Helical" evidence="2">
    <location>
        <begin position="460"/>
        <end position="483"/>
    </location>
</feature>
<dbReference type="EMBL" id="FNUC01000004">
    <property type="protein sequence ID" value="SEF14935.1"/>
    <property type="molecule type" value="Genomic_DNA"/>
</dbReference>
<reference evidence="4" key="1">
    <citation type="submission" date="2016-10" db="EMBL/GenBank/DDBJ databases">
        <authorList>
            <person name="Varghese N."/>
            <person name="Submissions S."/>
        </authorList>
    </citation>
    <scope>NUCLEOTIDE SEQUENCE [LARGE SCALE GENOMIC DNA]</scope>
    <source>
        <strain evidence="4">DSM 45237</strain>
    </source>
</reference>
<feature type="compositionally biased region" description="Low complexity" evidence="1">
    <location>
        <begin position="350"/>
        <end position="368"/>
    </location>
</feature>
<protein>
    <submittedName>
        <fullName evidence="3">Uncharacterized protein</fullName>
    </submittedName>
</protein>
<dbReference type="AlphaFoldDB" id="A0A1H5PME5"/>
<feature type="compositionally biased region" description="Low complexity" evidence="1">
    <location>
        <begin position="178"/>
        <end position="195"/>
    </location>
</feature>
<dbReference type="OrthoDB" id="5185980at2"/>
<dbReference type="RefSeq" id="WP_069109340.1">
    <property type="nucleotide sequence ID" value="NZ_FNUC01000004.1"/>
</dbReference>
<feature type="compositionally biased region" description="Low complexity" evidence="1">
    <location>
        <begin position="13"/>
        <end position="23"/>
    </location>
</feature>
<organism evidence="3 4">
    <name type="scientific">Jiangella alba</name>
    <dbReference type="NCBI Taxonomy" id="561176"/>
    <lineage>
        <taxon>Bacteria</taxon>
        <taxon>Bacillati</taxon>
        <taxon>Actinomycetota</taxon>
        <taxon>Actinomycetes</taxon>
        <taxon>Jiangellales</taxon>
        <taxon>Jiangellaceae</taxon>
        <taxon>Jiangella</taxon>
    </lineage>
</organism>
<sequence length="530" mass="53803">MTAEVEFGTTGDPATPSSAAPARTPAMRAYCATLARFTSSVQSTEQLLRNDDAGTREDTEQREQTAATRLRGIHRASSAADDGLAHCATVRSEYGLMPLPGHGPDQDPGPAAGPAIATDHPSTGHPHPDHVPGPTPDPSARYPHPGPGPDPAIVDPFASYPRPGPDPANPRIHHSHPAHAPGAAAPLVDPLAGDPHPGPGPDPAAADPSARYPGNAPGPGPAPADPSAGHLPTPHPDDRRSFDAAGRPSSPAAGPHHGPPDWTYDARPDIGKAGRHPVDPAFYDSPPPTGNGPSATAAAEYGLAASTAGDHSSRADTDPDHGPPTGHRPPVDDRFGVDSGYGPSADHLYAAHPAGASTAGPTGGATTAVHTEPVVRRTTRPVDDPTPALDRLRRTGGADLGVALTALGRRRDELKLAETDFETWLIAHDERSRRVTTTAVAGAGLAGASVMVVAGTRMSAAMTLVLLVVCTLAVVAVGLGVAAARRLPRVCRGAGLARRPDAAALVRCGARIGGAALLALTVANVAAGAL</sequence>
<proteinExistence type="predicted"/>
<keyword evidence="4" id="KW-1185">Reference proteome</keyword>
<evidence type="ECO:0000256" key="2">
    <source>
        <dbReference type="SAM" id="Phobius"/>
    </source>
</evidence>
<keyword evidence="2" id="KW-0472">Membrane</keyword>
<keyword evidence="2" id="KW-1133">Transmembrane helix</keyword>
<accession>A0A1H5PME5</accession>
<feature type="compositionally biased region" description="Basic and acidic residues" evidence="1">
    <location>
        <begin position="311"/>
        <end position="321"/>
    </location>
</feature>
<evidence type="ECO:0000313" key="4">
    <source>
        <dbReference type="Proteomes" id="UP000181980"/>
    </source>
</evidence>
<feature type="region of interest" description="Disordered" evidence="1">
    <location>
        <begin position="40"/>
        <end position="81"/>
    </location>
</feature>
<dbReference type="STRING" id="561176.SAMN04488561_4787"/>
<evidence type="ECO:0000313" key="3">
    <source>
        <dbReference type="EMBL" id="SEF14935.1"/>
    </source>
</evidence>
<name>A0A1H5PME5_9ACTN</name>
<feature type="transmembrane region" description="Helical" evidence="2">
    <location>
        <begin position="504"/>
        <end position="527"/>
    </location>
</feature>
<feature type="compositionally biased region" description="Low complexity" evidence="1">
    <location>
        <begin position="244"/>
        <end position="255"/>
    </location>
</feature>